<evidence type="ECO:0000313" key="5">
    <source>
        <dbReference type="EMBL" id="KAJ9667472.1"/>
    </source>
</evidence>
<keyword evidence="6" id="KW-1185">Reference proteome</keyword>
<dbReference type="PROSITE" id="PS00624">
    <property type="entry name" value="GMC_OXRED_2"/>
    <property type="match status" value="1"/>
</dbReference>
<dbReference type="Proteomes" id="UP001172684">
    <property type="component" value="Unassembled WGS sequence"/>
</dbReference>
<dbReference type="PANTHER" id="PTHR11552">
    <property type="entry name" value="GLUCOSE-METHANOL-CHOLINE GMC OXIDOREDUCTASE"/>
    <property type="match status" value="1"/>
</dbReference>
<dbReference type="EMBL" id="JAPDRL010000012">
    <property type="protein sequence ID" value="KAJ9667472.1"/>
    <property type="molecule type" value="Genomic_DNA"/>
</dbReference>
<name>A0ABQ9NYL2_9PEZI</name>
<evidence type="ECO:0000256" key="2">
    <source>
        <dbReference type="ARBA" id="ARBA00023180"/>
    </source>
</evidence>
<dbReference type="InterPro" id="IPR000172">
    <property type="entry name" value="GMC_OxRdtase_N"/>
</dbReference>
<accession>A0ABQ9NYL2</accession>
<evidence type="ECO:0000256" key="3">
    <source>
        <dbReference type="SAM" id="SignalP"/>
    </source>
</evidence>
<evidence type="ECO:0000259" key="4">
    <source>
        <dbReference type="PROSITE" id="PS00624"/>
    </source>
</evidence>
<feature type="domain" description="Glucose-methanol-choline oxidoreductase N-terminal" evidence="4">
    <location>
        <begin position="319"/>
        <end position="333"/>
    </location>
</feature>
<comment type="caution">
    <text evidence="5">The sequence shown here is derived from an EMBL/GenBank/DDBJ whole genome shotgun (WGS) entry which is preliminary data.</text>
</comment>
<dbReference type="Pfam" id="PF05199">
    <property type="entry name" value="GMC_oxred_C"/>
    <property type="match status" value="1"/>
</dbReference>
<keyword evidence="2" id="KW-0325">Glycoprotein</keyword>
<gene>
    <name evidence="5" type="ORF">H2201_002341</name>
</gene>
<dbReference type="InterPro" id="IPR007867">
    <property type="entry name" value="GMC_OxRtase_C"/>
</dbReference>
<comment type="similarity">
    <text evidence="1">Belongs to the GMC oxidoreductase family.</text>
</comment>
<dbReference type="Gene3D" id="3.30.560.10">
    <property type="entry name" value="Glucose Oxidase, domain 3"/>
    <property type="match status" value="1"/>
</dbReference>
<proteinExistence type="inferred from homology"/>
<dbReference type="InterPro" id="IPR012132">
    <property type="entry name" value="GMC_OxRdtase"/>
</dbReference>
<dbReference type="PANTHER" id="PTHR11552:SF138">
    <property type="entry name" value="DEHYDROGENASE PKFF-RELATED"/>
    <property type="match status" value="1"/>
</dbReference>
<dbReference type="SUPFAM" id="SSF54373">
    <property type="entry name" value="FAD-linked reductases, C-terminal domain"/>
    <property type="match status" value="1"/>
</dbReference>
<reference evidence="5" key="1">
    <citation type="submission" date="2022-10" db="EMBL/GenBank/DDBJ databases">
        <title>Culturing micro-colonial fungi from biological soil crusts in the Mojave desert and describing Neophaeococcomyces mojavensis, and introducing the new genera and species Taxawa tesnikishii.</title>
        <authorList>
            <person name="Kurbessoian T."/>
            <person name="Stajich J.E."/>
        </authorList>
    </citation>
    <scope>NUCLEOTIDE SEQUENCE</scope>
    <source>
        <strain evidence="5">TK_1</strain>
    </source>
</reference>
<dbReference type="PIRSF" id="PIRSF000137">
    <property type="entry name" value="Alcohol_oxidase"/>
    <property type="match status" value="1"/>
</dbReference>
<evidence type="ECO:0000256" key="1">
    <source>
        <dbReference type="ARBA" id="ARBA00010790"/>
    </source>
</evidence>
<dbReference type="Pfam" id="PF00732">
    <property type="entry name" value="GMC_oxred_N"/>
    <property type="match status" value="1"/>
</dbReference>
<organism evidence="5 6">
    <name type="scientific">Coniosporium apollinis</name>
    <dbReference type="NCBI Taxonomy" id="61459"/>
    <lineage>
        <taxon>Eukaryota</taxon>
        <taxon>Fungi</taxon>
        <taxon>Dikarya</taxon>
        <taxon>Ascomycota</taxon>
        <taxon>Pezizomycotina</taxon>
        <taxon>Dothideomycetes</taxon>
        <taxon>Dothideomycetes incertae sedis</taxon>
        <taxon>Coniosporium</taxon>
    </lineage>
</organism>
<sequence>MRCQSLGAYVFSSLLFTLAASFPFVREKLLGSSFGIPGIEAEYDYIVVGGGCAGLTVATRLAENTSMSVAVIEAGSFYEISNGNLSQVPATSVYYIGKAVDDWHPGIDWGFITTPQTGALNQSVHYARGKALGGSTARNIMTYHAGTVGSHKAWADAVGDSSYEFDNMWPYFMKHMNHTPPDYTKRFDNTTVDYNASRLGTDGPVSVIYPNWAGAFGTYAQRALAEVGISPINGFESGELIGSAYALGTIDPIANTRDSSETAYLQPALGQANKLAVYPSTMAKRVIFDADRRATGVEVDTMGLTYTLSAKREIILSAGSFQSPQLLMVSGVGPADKLAALDIPVISDLPGVGQNMWDHILFGPGNRVDVVTHSATGNPAMLAEAVDQFNNDGAGLLTNPGVDVFGWEKIPERFSSSFSEAARQDLATFPEDWPDVEYVFPGAVFGYCRNFVRDQPGDGYMYGSIIAALVTPMSRGTVDIVSRDTAVHPIVNPNWLTHPTDREMAIAAFKRAREIWAAPSLGNITIGPEYFPGVEVQSDEEILHLIRESLTPVSHAACTCKMGRANDTMAVVDAKARVYGVQGLRVVDASSLAMLPPGHPMATIYAFAEKISDDIKADV</sequence>
<dbReference type="InterPro" id="IPR036188">
    <property type="entry name" value="FAD/NAD-bd_sf"/>
</dbReference>
<evidence type="ECO:0000313" key="6">
    <source>
        <dbReference type="Proteomes" id="UP001172684"/>
    </source>
</evidence>
<dbReference type="SUPFAM" id="SSF51905">
    <property type="entry name" value="FAD/NAD(P)-binding domain"/>
    <property type="match status" value="1"/>
</dbReference>
<feature type="chain" id="PRO_5047092336" description="Glucose-methanol-choline oxidoreductase N-terminal domain-containing protein" evidence="3">
    <location>
        <begin position="22"/>
        <end position="619"/>
    </location>
</feature>
<feature type="signal peptide" evidence="3">
    <location>
        <begin position="1"/>
        <end position="21"/>
    </location>
</feature>
<keyword evidence="3" id="KW-0732">Signal</keyword>
<dbReference type="Gene3D" id="3.50.50.60">
    <property type="entry name" value="FAD/NAD(P)-binding domain"/>
    <property type="match status" value="1"/>
</dbReference>
<protein>
    <recommendedName>
        <fullName evidence="4">Glucose-methanol-choline oxidoreductase N-terminal domain-containing protein</fullName>
    </recommendedName>
</protein>